<keyword evidence="2" id="KW-1185">Reference proteome</keyword>
<keyword evidence="1" id="KW-1133">Transmembrane helix</keyword>
<dbReference type="KEGG" id="cvn:111102845"/>
<evidence type="ECO:0000313" key="2">
    <source>
        <dbReference type="Proteomes" id="UP000694844"/>
    </source>
</evidence>
<evidence type="ECO:0000256" key="1">
    <source>
        <dbReference type="SAM" id="Phobius"/>
    </source>
</evidence>
<organism evidence="2 3">
    <name type="scientific">Crassostrea virginica</name>
    <name type="common">Eastern oyster</name>
    <dbReference type="NCBI Taxonomy" id="6565"/>
    <lineage>
        <taxon>Eukaryota</taxon>
        <taxon>Metazoa</taxon>
        <taxon>Spiralia</taxon>
        <taxon>Lophotrochozoa</taxon>
        <taxon>Mollusca</taxon>
        <taxon>Bivalvia</taxon>
        <taxon>Autobranchia</taxon>
        <taxon>Pteriomorphia</taxon>
        <taxon>Ostreida</taxon>
        <taxon>Ostreoidea</taxon>
        <taxon>Ostreidae</taxon>
        <taxon>Crassostrea</taxon>
    </lineage>
</organism>
<dbReference type="GeneID" id="111102845"/>
<dbReference type="OrthoDB" id="6120369at2759"/>
<sequence>MFTILSNITTFIIKEYQDVRIKVKAFQEDNNITTSKLERLRRQQQKAHNLLRKSNGLAKTYANATLLTILMKICVFMIGNFYSQTDLLENLLYNNIFCEVSRVSVLILTALWISKLTKDVLQQARKLLGSLFALSMENLSFDAQHQLQMFISQLTNQMPEGRIHNTTLILLMILGLLSVLFLRIQSCNRDAIQAAQQ</sequence>
<dbReference type="Proteomes" id="UP000694844">
    <property type="component" value="Chromosome 7"/>
</dbReference>
<gene>
    <name evidence="3" type="primary">LOC111102845</name>
</gene>
<dbReference type="RefSeq" id="XP_022291464.1">
    <property type="nucleotide sequence ID" value="XM_022435756.1"/>
</dbReference>
<keyword evidence="1" id="KW-0812">Transmembrane</keyword>
<accession>A0A8B8AMZ2</accession>
<feature type="transmembrane region" description="Helical" evidence="1">
    <location>
        <begin position="163"/>
        <end position="182"/>
    </location>
</feature>
<evidence type="ECO:0000313" key="3">
    <source>
        <dbReference type="RefSeq" id="XP_022291464.1"/>
    </source>
</evidence>
<feature type="transmembrane region" description="Helical" evidence="1">
    <location>
        <begin position="60"/>
        <end position="79"/>
    </location>
</feature>
<dbReference type="AlphaFoldDB" id="A0A8B8AMZ2"/>
<reference evidence="3" key="1">
    <citation type="submission" date="2025-08" db="UniProtKB">
        <authorList>
            <consortium name="RefSeq"/>
        </authorList>
    </citation>
    <scope>IDENTIFICATION</scope>
    <source>
        <tissue evidence="3">Whole sample</tissue>
    </source>
</reference>
<proteinExistence type="predicted"/>
<keyword evidence="1" id="KW-0472">Membrane</keyword>
<protein>
    <submittedName>
        <fullName evidence="3">Uncharacterized protein LOC111102845</fullName>
    </submittedName>
</protein>
<name>A0A8B8AMZ2_CRAVI</name>